<evidence type="ECO:0000313" key="4">
    <source>
        <dbReference type="EMBL" id="ADQ17926.1"/>
    </source>
</evidence>
<proteinExistence type="predicted"/>
<dbReference type="PANTHER" id="PTHR30273">
    <property type="entry name" value="PERIPLASMIC SIGNAL SENSOR AND SIGMA FACTOR ACTIVATOR FECR-RELATED"/>
    <property type="match status" value="1"/>
</dbReference>
<organism evidence="4 5">
    <name type="scientific">Leadbetterella byssophila (strain DSM 17132 / JCM 16389 / KACC 11308 / NBRC 106382 / 4M15)</name>
    <dbReference type="NCBI Taxonomy" id="649349"/>
    <lineage>
        <taxon>Bacteria</taxon>
        <taxon>Pseudomonadati</taxon>
        <taxon>Bacteroidota</taxon>
        <taxon>Cytophagia</taxon>
        <taxon>Cytophagales</taxon>
        <taxon>Leadbetterellaceae</taxon>
        <taxon>Leadbetterella</taxon>
    </lineage>
</organism>
<dbReference type="Proteomes" id="UP000007435">
    <property type="component" value="Chromosome"/>
</dbReference>
<dbReference type="Gene3D" id="2.60.120.1440">
    <property type="match status" value="1"/>
</dbReference>
<dbReference type="KEGG" id="lby:Lbys_2249"/>
<evidence type="ECO:0000259" key="2">
    <source>
        <dbReference type="Pfam" id="PF04773"/>
    </source>
</evidence>
<feature type="domain" description="Protein FecR C-terminal" evidence="3">
    <location>
        <begin position="228"/>
        <end position="295"/>
    </location>
</feature>
<dbReference type="InterPro" id="IPR032508">
    <property type="entry name" value="FecR_C"/>
</dbReference>
<dbReference type="PIRSF" id="PIRSF018266">
    <property type="entry name" value="FecR"/>
    <property type="match status" value="1"/>
</dbReference>
<dbReference type="RefSeq" id="WP_013408967.1">
    <property type="nucleotide sequence ID" value="NC_014655.1"/>
</dbReference>
<dbReference type="InterPro" id="IPR006860">
    <property type="entry name" value="FecR"/>
</dbReference>
<dbReference type="Pfam" id="PF04773">
    <property type="entry name" value="FecR"/>
    <property type="match status" value="1"/>
</dbReference>
<keyword evidence="1" id="KW-1133">Transmembrane helix</keyword>
<evidence type="ECO:0000256" key="1">
    <source>
        <dbReference type="SAM" id="Phobius"/>
    </source>
</evidence>
<protein>
    <submittedName>
        <fullName evidence="4">Anti-FecI sigma factor, FecR</fullName>
    </submittedName>
</protein>
<dbReference type="GO" id="GO:0016989">
    <property type="term" value="F:sigma factor antagonist activity"/>
    <property type="evidence" value="ECO:0007669"/>
    <property type="project" value="TreeGrafter"/>
</dbReference>
<dbReference type="AlphaFoldDB" id="E4RVM7"/>
<keyword evidence="5" id="KW-1185">Reference proteome</keyword>
<reference evidence="4 5" key="2">
    <citation type="journal article" date="2011" name="Stand. Genomic Sci.">
        <title>Complete genome sequence of Leadbetterella byssophila type strain (4M15).</title>
        <authorList>
            <person name="Abt B."/>
            <person name="Teshima H."/>
            <person name="Lucas S."/>
            <person name="Lapidus A."/>
            <person name="Del Rio T.G."/>
            <person name="Nolan M."/>
            <person name="Tice H."/>
            <person name="Cheng J.F."/>
            <person name="Pitluck S."/>
            <person name="Liolios K."/>
            <person name="Pagani I."/>
            <person name="Ivanova N."/>
            <person name="Mavromatis K."/>
            <person name="Pati A."/>
            <person name="Tapia R."/>
            <person name="Han C."/>
            <person name="Goodwin L."/>
            <person name="Chen A."/>
            <person name="Palaniappan K."/>
            <person name="Land M."/>
            <person name="Hauser L."/>
            <person name="Chang Y.J."/>
            <person name="Jeffries C.D."/>
            <person name="Rohde M."/>
            <person name="Goker M."/>
            <person name="Tindall B.J."/>
            <person name="Detter J.C."/>
            <person name="Woyke T."/>
            <person name="Bristow J."/>
            <person name="Eisen J.A."/>
            <person name="Markowitz V."/>
            <person name="Hugenholtz P."/>
            <person name="Klenk H.P."/>
            <person name="Kyrpides N.C."/>
        </authorList>
    </citation>
    <scope>NUCLEOTIDE SEQUENCE [LARGE SCALE GENOMIC DNA]</scope>
    <source>
        <strain evidence="5">DSM 17132 / JCM 16389 / KACC 11308 / NBRC 106382 / 4M15</strain>
    </source>
</reference>
<dbReference type="OrthoDB" id="645173at2"/>
<dbReference type="eggNOG" id="COG3712">
    <property type="taxonomic scope" value="Bacteria"/>
</dbReference>
<evidence type="ECO:0000313" key="5">
    <source>
        <dbReference type="Proteomes" id="UP000007435"/>
    </source>
</evidence>
<sequence length="304" mass="34584">MTQKEWNDTLKKYLEGSCTPEEEEQIQAWYSKQSTDALSLPAEEKKAIEKRMWKNIRHEMTPKGSVFRWIWAAAASVVLALGYFLWSSPSYRQEGVLVLPDGTEVHLEENASLNYDKDFNLTHRNVSLQGSAFFDVKPDKSKPFIITSGELVTEVVGTSFEIAQKHDQIEVRVVTGAVTVYNPRLKNQNKVVLSPNQKAVYHLLYKNFNQTLVETPVPLPSKESVEKKFVFENTPLKKVAETFKAVYGIEFKIDDPNMENCLVSADLENLPMFTKLELVCKSVEASYTIRETTVYLNGEGCNLN</sequence>
<keyword evidence="1" id="KW-0472">Membrane</keyword>
<dbReference type="PANTHER" id="PTHR30273:SF2">
    <property type="entry name" value="PROTEIN FECR"/>
    <property type="match status" value="1"/>
</dbReference>
<evidence type="ECO:0000259" key="3">
    <source>
        <dbReference type="Pfam" id="PF16344"/>
    </source>
</evidence>
<dbReference type="HOGENOM" id="CLU_050192_2_2_10"/>
<dbReference type="EMBL" id="CP002305">
    <property type="protein sequence ID" value="ADQ17926.1"/>
    <property type="molecule type" value="Genomic_DNA"/>
</dbReference>
<dbReference type="Pfam" id="PF16344">
    <property type="entry name" value="FecR_C"/>
    <property type="match status" value="1"/>
</dbReference>
<dbReference type="Gene3D" id="3.55.50.30">
    <property type="match status" value="1"/>
</dbReference>
<gene>
    <name evidence="4" type="ordered locus">Lbys_2249</name>
</gene>
<dbReference type="InterPro" id="IPR012373">
    <property type="entry name" value="Ferrdict_sens_TM"/>
</dbReference>
<name>E4RVM7_LEAB4</name>
<dbReference type="STRING" id="649349.Lbys_2249"/>
<feature type="domain" description="FecR protein" evidence="2">
    <location>
        <begin position="97"/>
        <end position="178"/>
    </location>
</feature>
<reference key="1">
    <citation type="submission" date="2010-11" db="EMBL/GenBank/DDBJ databases">
        <title>The complete genome of Leadbetterella byssophila DSM 17132.</title>
        <authorList>
            <consortium name="US DOE Joint Genome Institute (JGI-PGF)"/>
            <person name="Lucas S."/>
            <person name="Copeland A."/>
            <person name="Lapidus A."/>
            <person name="Glavina del Rio T."/>
            <person name="Dalin E."/>
            <person name="Tice H."/>
            <person name="Bruce D."/>
            <person name="Goodwin L."/>
            <person name="Pitluck S."/>
            <person name="Kyrpides N."/>
            <person name="Mavromatis K."/>
            <person name="Ivanova N."/>
            <person name="Teshima H."/>
            <person name="Brettin T."/>
            <person name="Detter J.C."/>
            <person name="Han C."/>
            <person name="Tapia R."/>
            <person name="Land M."/>
            <person name="Hauser L."/>
            <person name="Markowitz V."/>
            <person name="Cheng J.-F."/>
            <person name="Hugenholtz P."/>
            <person name="Woyke T."/>
            <person name="Wu D."/>
            <person name="Tindall B."/>
            <person name="Pomrenke H.G."/>
            <person name="Brambilla E."/>
            <person name="Klenk H.-P."/>
            <person name="Eisen J.A."/>
        </authorList>
    </citation>
    <scope>NUCLEOTIDE SEQUENCE [LARGE SCALE GENOMIC DNA]</scope>
    <source>
        <strain>DSM 17132</strain>
    </source>
</reference>
<accession>E4RVM7</accession>
<feature type="transmembrane region" description="Helical" evidence="1">
    <location>
        <begin position="66"/>
        <end position="86"/>
    </location>
</feature>
<keyword evidence="1" id="KW-0812">Transmembrane</keyword>